<feature type="transmembrane region" description="Helical" evidence="8">
    <location>
        <begin position="34"/>
        <end position="63"/>
    </location>
</feature>
<dbReference type="InterPro" id="IPR002781">
    <property type="entry name" value="TM_pro_TauE-like"/>
</dbReference>
<dbReference type="STRING" id="1218507.JF74_04170"/>
<dbReference type="HOGENOM" id="CLU_045498_7_1_9"/>
<keyword evidence="3" id="KW-0813">Transport</keyword>
<gene>
    <name evidence="9" type="ORF">JF74_04170</name>
</gene>
<evidence type="ECO:0000256" key="6">
    <source>
        <dbReference type="ARBA" id="ARBA00022989"/>
    </source>
</evidence>
<name>A0A0F4LEW3_9LACO</name>
<comment type="subcellular location">
    <subcellularLocation>
        <location evidence="1 8">Cell membrane</location>
        <topology evidence="1 8">Multi-pass membrane protein</topology>
    </subcellularLocation>
</comment>
<comment type="similarity">
    <text evidence="2 8">Belongs to the 4-toluene sulfonate uptake permease (TSUP) (TC 2.A.102) family.</text>
</comment>
<feature type="transmembrane region" description="Helical" evidence="8">
    <location>
        <begin position="100"/>
        <end position="118"/>
    </location>
</feature>
<evidence type="ECO:0000256" key="1">
    <source>
        <dbReference type="ARBA" id="ARBA00004651"/>
    </source>
</evidence>
<keyword evidence="4 8" id="KW-1003">Cell membrane</keyword>
<organism evidence="9 10">
    <name type="scientific">Lactobacillus melliventris</name>
    <dbReference type="NCBI Taxonomy" id="1218507"/>
    <lineage>
        <taxon>Bacteria</taxon>
        <taxon>Bacillati</taxon>
        <taxon>Bacillota</taxon>
        <taxon>Bacilli</taxon>
        <taxon>Lactobacillales</taxon>
        <taxon>Lactobacillaceae</taxon>
        <taxon>Lactobacillus</taxon>
    </lineage>
</organism>
<dbReference type="InterPro" id="IPR052017">
    <property type="entry name" value="TSUP"/>
</dbReference>
<proteinExistence type="inferred from homology"/>
<evidence type="ECO:0000256" key="8">
    <source>
        <dbReference type="RuleBase" id="RU363041"/>
    </source>
</evidence>
<evidence type="ECO:0000256" key="3">
    <source>
        <dbReference type="ARBA" id="ARBA00022448"/>
    </source>
</evidence>
<feature type="transmembrane region" description="Helical" evidence="8">
    <location>
        <begin position="232"/>
        <end position="253"/>
    </location>
</feature>
<evidence type="ECO:0000256" key="2">
    <source>
        <dbReference type="ARBA" id="ARBA00009142"/>
    </source>
</evidence>
<feature type="transmembrane region" description="Helical" evidence="8">
    <location>
        <begin position="75"/>
        <end position="94"/>
    </location>
</feature>
<evidence type="ECO:0000256" key="7">
    <source>
        <dbReference type="ARBA" id="ARBA00023136"/>
    </source>
</evidence>
<evidence type="ECO:0000256" key="5">
    <source>
        <dbReference type="ARBA" id="ARBA00022692"/>
    </source>
</evidence>
<dbReference type="GO" id="GO:0005886">
    <property type="term" value="C:plasma membrane"/>
    <property type="evidence" value="ECO:0007669"/>
    <property type="project" value="UniProtKB-SubCell"/>
</dbReference>
<comment type="caution">
    <text evidence="9">The sequence shown here is derived from an EMBL/GenBank/DDBJ whole genome shotgun (WGS) entry which is preliminary data.</text>
</comment>
<evidence type="ECO:0000313" key="10">
    <source>
        <dbReference type="Proteomes" id="UP000033531"/>
    </source>
</evidence>
<dbReference type="PANTHER" id="PTHR30269">
    <property type="entry name" value="TRANSMEMBRANE PROTEIN YFCA"/>
    <property type="match status" value="1"/>
</dbReference>
<keyword evidence="6 8" id="KW-1133">Transmembrane helix</keyword>
<feature type="transmembrane region" description="Helical" evidence="8">
    <location>
        <begin position="190"/>
        <end position="220"/>
    </location>
</feature>
<reference evidence="9 10" key="1">
    <citation type="submission" date="2015-01" db="EMBL/GenBank/DDBJ databases">
        <title>Comparative genomics of the lactic acid bacteria isolated from the honey bee gut.</title>
        <authorList>
            <person name="Ellegaard K.M."/>
            <person name="Tamarit D."/>
            <person name="Javelind E."/>
            <person name="Olofsson T."/>
            <person name="Andersson S.G."/>
            <person name="Vasquez A."/>
        </authorList>
    </citation>
    <scope>NUCLEOTIDE SEQUENCE [LARGE SCALE GENOMIC DNA]</scope>
    <source>
        <strain evidence="9 10">Hma8</strain>
    </source>
</reference>
<dbReference type="PANTHER" id="PTHR30269:SF0">
    <property type="entry name" value="MEMBRANE TRANSPORTER PROTEIN YFCA-RELATED"/>
    <property type="match status" value="1"/>
</dbReference>
<keyword evidence="5 8" id="KW-0812">Transmembrane</keyword>
<dbReference type="RefSeq" id="WP_046324385.1">
    <property type="nucleotide sequence ID" value="NZ_JBHTMT010000008.1"/>
</dbReference>
<dbReference type="AlphaFoldDB" id="A0A0F4LEW3"/>
<dbReference type="EMBL" id="JXLI01000008">
    <property type="protein sequence ID" value="KJY57392.1"/>
    <property type="molecule type" value="Genomic_DNA"/>
</dbReference>
<accession>A0A0F4LEW3</accession>
<evidence type="ECO:0000313" key="9">
    <source>
        <dbReference type="EMBL" id="KJY57392.1"/>
    </source>
</evidence>
<protein>
    <recommendedName>
        <fullName evidence="8">Probable membrane transporter protein</fullName>
    </recommendedName>
</protein>
<keyword evidence="7 8" id="KW-0472">Membrane</keyword>
<evidence type="ECO:0000256" key="4">
    <source>
        <dbReference type="ARBA" id="ARBA00022475"/>
    </source>
</evidence>
<sequence>MSMPILVIFLILMGIISGIISAVASMASLVSYPALLIAGCSPIAANITNTAALIFTGPGVLLASAKKMKGHWQEFSFYCLFLLSGAVAGGLLLISFPGKVFEKIVPFLVLLSAVGLIMTSGKNSNKNEARKRTKGKAFLAYIGLFLGGVYSGYFGAAAGVIHLICINYLSDDEFYTINAMKDLVGALANLVALIVFIFGAHVNWMMAILLAIGLFIGGYIGQYSIKFLSLKIVSWITFAFSIVLAGWLFYTAYFD</sequence>
<dbReference type="Pfam" id="PF01925">
    <property type="entry name" value="TauE"/>
    <property type="match status" value="1"/>
</dbReference>
<dbReference type="Proteomes" id="UP000033531">
    <property type="component" value="Unassembled WGS sequence"/>
</dbReference>
<dbReference type="PATRIC" id="fig|1218507.3.peg.584"/>
<feature type="transmembrane region" description="Helical" evidence="8">
    <location>
        <begin position="138"/>
        <end position="170"/>
    </location>
</feature>